<organism evidence="1 2">
    <name type="scientific">Madurella fahalii</name>
    <dbReference type="NCBI Taxonomy" id="1157608"/>
    <lineage>
        <taxon>Eukaryota</taxon>
        <taxon>Fungi</taxon>
        <taxon>Dikarya</taxon>
        <taxon>Ascomycota</taxon>
        <taxon>Pezizomycotina</taxon>
        <taxon>Sordariomycetes</taxon>
        <taxon>Sordariomycetidae</taxon>
        <taxon>Sordariales</taxon>
        <taxon>Sordariales incertae sedis</taxon>
        <taxon>Madurella</taxon>
    </lineage>
</organism>
<dbReference type="InterPro" id="IPR028994">
    <property type="entry name" value="Integrin_alpha_N"/>
</dbReference>
<evidence type="ECO:0000313" key="2">
    <source>
        <dbReference type="Proteomes" id="UP001628179"/>
    </source>
</evidence>
<keyword evidence="2" id="KW-1185">Reference proteome</keyword>
<accession>A0ABQ0GC46</accession>
<dbReference type="Proteomes" id="UP001628179">
    <property type="component" value="Unassembled WGS sequence"/>
</dbReference>
<protein>
    <submittedName>
        <fullName evidence="1">Uncharacterized protein</fullName>
    </submittedName>
</protein>
<reference evidence="1 2" key="1">
    <citation type="submission" date="2024-09" db="EMBL/GenBank/DDBJ databases">
        <title>Itraconazole resistance in Madurella fahalii resulting from another homologue of gene encoding cytochrome P450 14-alpha sterol demethylase (CYP51).</title>
        <authorList>
            <person name="Yoshioka I."/>
            <person name="Fahal A.H."/>
            <person name="Kaneko S."/>
            <person name="Yaguchi T."/>
        </authorList>
    </citation>
    <scope>NUCLEOTIDE SEQUENCE [LARGE SCALE GENOMIC DNA]</scope>
    <source>
        <strain evidence="1 2">IFM 68171</strain>
    </source>
</reference>
<sequence>MDLMRDRRSIHFGNWDGDGVSDILAAEKCTGRVEWWRNRWTPGKAPSGQAPTFDDPKSEIRRLRRRWAC</sequence>
<proteinExistence type="predicted"/>
<comment type="caution">
    <text evidence="1">The sequence shown here is derived from an EMBL/GenBank/DDBJ whole genome shotgun (WGS) entry which is preliminary data.</text>
</comment>
<dbReference type="RefSeq" id="XP_070917043.1">
    <property type="nucleotide sequence ID" value="XM_071060942.1"/>
</dbReference>
<evidence type="ECO:0000313" key="1">
    <source>
        <dbReference type="EMBL" id="GAB1315312.1"/>
    </source>
</evidence>
<dbReference type="SUPFAM" id="SSF69318">
    <property type="entry name" value="Integrin alpha N-terminal domain"/>
    <property type="match status" value="1"/>
</dbReference>
<gene>
    <name evidence="1" type="ORF">MFIFM68171_05522</name>
</gene>
<name>A0ABQ0GC46_9PEZI</name>
<dbReference type="EMBL" id="BAAFSV010000002">
    <property type="protein sequence ID" value="GAB1315312.1"/>
    <property type="molecule type" value="Genomic_DNA"/>
</dbReference>
<dbReference type="GeneID" id="98176265"/>